<proteinExistence type="predicted"/>
<comment type="caution">
    <text evidence="1">The sequence shown here is derived from an EMBL/GenBank/DDBJ whole genome shotgun (WGS) entry which is preliminary data.</text>
</comment>
<feature type="non-terminal residue" evidence="1">
    <location>
        <position position="260"/>
    </location>
</feature>
<dbReference type="Proteomes" id="UP000789860">
    <property type="component" value="Unassembled WGS sequence"/>
</dbReference>
<accession>A0ACA9MEY1</accession>
<evidence type="ECO:0000313" key="1">
    <source>
        <dbReference type="EMBL" id="CAG8587997.1"/>
    </source>
</evidence>
<keyword evidence="2" id="KW-1185">Reference proteome</keyword>
<evidence type="ECO:0000313" key="2">
    <source>
        <dbReference type="Proteomes" id="UP000789860"/>
    </source>
</evidence>
<reference evidence="1" key="1">
    <citation type="submission" date="2021-06" db="EMBL/GenBank/DDBJ databases">
        <authorList>
            <person name="Kallberg Y."/>
            <person name="Tangrot J."/>
            <person name="Rosling A."/>
        </authorList>
    </citation>
    <scope>NUCLEOTIDE SEQUENCE</scope>
    <source>
        <strain evidence="1">AU212A</strain>
    </source>
</reference>
<sequence length="260" mass="29779">MDDIKEWNDFHLNNKNKPRVNVKALRQALTHASLPNSTTPCYQRLKFLGDAVLDFMTVKYLFEKYPDGAPGLLTDLKDASVNNQVLGAICERINLHKHIIHFSNKLMGGITEFVKTVDEMRERNEAVGKYWSDLDGSKVMSDVVESMIGAIFVDSEFDRDSLEKVFDKWIKPILTEHVTPETLKVHPVKLLIEYMQKGRCSMILLRNHTSEETDIQRCTIFIHDLPVAHASSSNIRSARKLAVQIVLDKIEVDPKYLEKI</sequence>
<gene>
    <name evidence="1" type="ORF">SCALOS_LOCUS6469</name>
</gene>
<organism evidence="1 2">
    <name type="scientific">Scutellospora calospora</name>
    <dbReference type="NCBI Taxonomy" id="85575"/>
    <lineage>
        <taxon>Eukaryota</taxon>
        <taxon>Fungi</taxon>
        <taxon>Fungi incertae sedis</taxon>
        <taxon>Mucoromycota</taxon>
        <taxon>Glomeromycotina</taxon>
        <taxon>Glomeromycetes</taxon>
        <taxon>Diversisporales</taxon>
        <taxon>Gigasporaceae</taxon>
        <taxon>Scutellospora</taxon>
    </lineage>
</organism>
<protein>
    <submittedName>
        <fullName evidence="1">9074_t:CDS:1</fullName>
    </submittedName>
</protein>
<dbReference type="EMBL" id="CAJVPM010012397">
    <property type="protein sequence ID" value="CAG8587997.1"/>
    <property type="molecule type" value="Genomic_DNA"/>
</dbReference>
<name>A0ACA9MEY1_9GLOM</name>